<dbReference type="Gene3D" id="1.10.10.10">
    <property type="entry name" value="Winged helix-like DNA-binding domain superfamily/Winged helix DNA-binding domain"/>
    <property type="match status" value="1"/>
</dbReference>
<evidence type="ECO:0000256" key="1">
    <source>
        <dbReference type="ARBA" id="ARBA00022553"/>
    </source>
</evidence>
<proteinExistence type="predicted"/>
<evidence type="ECO:0000313" key="9">
    <source>
        <dbReference type="EMBL" id="MQX14580.1"/>
    </source>
</evidence>
<dbReference type="PROSITE" id="PS50043">
    <property type="entry name" value="HTH_LUXR_2"/>
    <property type="match status" value="1"/>
</dbReference>
<dbReference type="SMART" id="SM00421">
    <property type="entry name" value="HTH_LUXR"/>
    <property type="match status" value="1"/>
</dbReference>
<evidence type="ECO:0000313" key="10">
    <source>
        <dbReference type="Proteomes" id="UP000439983"/>
    </source>
</evidence>
<feature type="domain" description="HTH luxR-type" evidence="7">
    <location>
        <begin position="146"/>
        <end position="210"/>
    </location>
</feature>
<dbReference type="Proteomes" id="UP000439983">
    <property type="component" value="Unassembled WGS sequence"/>
</dbReference>
<accession>A0A6N7LBA4</accession>
<dbReference type="SUPFAM" id="SSF52172">
    <property type="entry name" value="CheY-like"/>
    <property type="match status" value="1"/>
</dbReference>
<dbReference type="InterPro" id="IPR000792">
    <property type="entry name" value="Tscrpt_reg_LuxR_C"/>
</dbReference>
<protein>
    <submittedName>
        <fullName evidence="9">Response regulator</fullName>
    </submittedName>
</protein>
<feature type="modified residue" description="4-aspartylphosphate" evidence="6">
    <location>
        <position position="65"/>
    </location>
</feature>
<dbReference type="CDD" id="cd17537">
    <property type="entry name" value="REC_FixJ"/>
    <property type="match status" value="1"/>
</dbReference>
<evidence type="ECO:0000256" key="5">
    <source>
        <dbReference type="ARBA" id="ARBA00023163"/>
    </source>
</evidence>
<evidence type="ECO:0000256" key="3">
    <source>
        <dbReference type="ARBA" id="ARBA00023015"/>
    </source>
</evidence>
<dbReference type="PANTHER" id="PTHR44688:SF16">
    <property type="entry name" value="DNA-BINDING TRANSCRIPTIONAL ACTIVATOR DEVR_DOSR"/>
    <property type="match status" value="1"/>
</dbReference>
<dbReference type="PROSITE" id="PS50110">
    <property type="entry name" value="RESPONSE_REGULATORY"/>
    <property type="match status" value="1"/>
</dbReference>
<keyword evidence="4" id="KW-0238">DNA-binding</keyword>
<dbReference type="GO" id="GO:0000160">
    <property type="term" value="P:phosphorelay signal transduction system"/>
    <property type="evidence" value="ECO:0007669"/>
    <property type="project" value="UniProtKB-KW"/>
</dbReference>
<dbReference type="AlphaFoldDB" id="A0A6N7LBA4"/>
<dbReference type="PANTHER" id="PTHR44688">
    <property type="entry name" value="DNA-BINDING TRANSCRIPTIONAL ACTIVATOR DEVR_DOSR"/>
    <property type="match status" value="1"/>
</dbReference>
<gene>
    <name evidence="9" type="ORF">GHK62_07310</name>
</gene>
<dbReference type="OrthoDB" id="9782655at2"/>
<dbReference type="SMART" id="SM00448">
    <property type="entry name" value="REC"/>
    <property type="match status" value="1"/>
</dbReference>
<dbReference type="Gene3D" id="3.40.50.2300">
    <property type="match status" value="1"/>
</dbReference>
<keyword evidence="2" id="KW-0902">Two-component regulatory system</keyword>
<reference evidence="9 10" key="1">
    <citation type="journal article" date="2013" name="Genome Biol.">
        <title>Comparative genomics of the core and accessory genomes of 48 Sinorhizobium strains comprising five genospecies.</title>
        <authorList>
            <person name="Sugawara M."/>
            <person name="Epstein B."/>
            <person name="Badgley B.D."/>
            <person name="Unno T."/>
            <person name="Xu L."/>
            <person name="Reese J."/>
            <person name="Gyaneshwar P."/>
            <person name="Denny R."/>
            <person name="Mudge J."/>
            <person name="Bharti A.K."/>
            <person name="Farmer A.D."/>
            <person name="May G.D."/>
            <person name="Woodward J.E."/>
            <person name="Medigue C."/>
            <person name="Vallenet D."/>
            <person name="Lajus A."/>
            <person name="Rouy Z."/>
            <person name="Martinez-Vaz B."/>
            <person name="Tiffin P."/>
            <person name="Young N.D."/>
            <person name="Sadowsky M.J."/>
        </authorList>
    </citation>
    <scope>NUCLEOTIDE SEQUENCE [LARGE SCALE GENOMIC DNA]</scope>
    <source>
        <strain evidence="9 10">USDA4894</strain>
    </source>
</reference>
<dbReference type="GO" id="GO:0003677">
    <property type="term" value="F:DNA binding"/>
    <property type="evidence" value="ECO:0007669"/>
    <property type="project" value="UniProtKB-KW"/>
</dbReference>
<dbReference type="EMBL" id="WITC01000032">
    <property type="protein sequence ID" value="MQX14580.1"/>
    <property type="molecule type" value="Genomic_DNA"/>
</dbReference>
<keyword evidence="1 6" id="KW-0597">Phosphoprotein</keyword>
<sequence>MSAARKIEDAPVEEQAVIVIDDDAEIRLSMTDLFESVGIKSCSFRDALDFIENGSLNTSGCIVLDVRMPGMSGIEFQSRLEDLGCQTPVVFVTGHGDVPMSVSAMKAGAVDFLLKPFTNEELLGAVARAFETDRSKRQDAVVRNAIKQKASTLTPREKEVMQHVTDGLMNKQIAYELGISEIMVKIHRASVMRKMEARSLADLVKKSELI</sequence>
<dbReference type="Pfam" id="PF00072">
    <property type="entry name" value="Response_reg"/>
    <property type="match status" value="1"/>
</dbReference>
<organism evidence="9 10">
    <name type="scientific">Sinorhizobium terangae</name>
    <dbReference type="NCBI Taxonomy" id="110322"/>
    <lineage>
        <taxon>Bacteria</taxon>
        <taxon>Pseudomonadati</taxon>
        <taxon>Pseudomonadota</taxon>
        <taxon>Alphaproteobacteria</taxon>
        <taxon>Hyphomicrobiales</taxon>
        <taxon>Rhizobiaceae</taxon>
        <taxon>Sinorhizobium/Ensifer group</taxon>
        <taxon>Sinorhizobium</taxon>
    </lineage>
</organism>
<keyword evidence="10" id="KW-1185">Reference proteome</keyword>
<dbReference type="CDD" id="cd06170">
    <property type="entry name" value="LuxR_C_like"/>
    <property type="match status" value="1"/>
</dbReference>
<keyword evidence="5" id="KW-0804">Transcription</keyword>
<keyword evidence="3" id="KW-0805">Transcription regulation</keyword>
<dbReference type="FunFam" id="3.40.50.2300:FF:000018">
    <property type="entry name" value="DNA-binding transcriptional regulator NtrC"/>
    <property type="match status" value="1"/>
</dbReference>
<comment type="caution">
    <text evidence="9">The sequence shown here is derived from an EMBL/GenBank/DDBJ whole genome shotgun (WGS) entry which is preliminary data.</text>
</comment>
<evidence type="ECO:0000256" key="6">
    <source>
        <dbReference type="PROSITE-ProRule" id="PRU00169"/>
    </source>
</evidence>
<dbReference type="RefSeq" id="WP_153437665.1">
    <property type="nucleotide sequence ID" value="NZ_CP121660.1"/>
</dbReference>
<dbReference type="InterPro" id="IPR036388">
    <property type="entry name" value="WH-like_DNA-bd_sf"/>
</dbReference>
<dbReference type="Pfam" id="PF00196">
    <property type="entry name" value="GerE"/>
    <property type="match status" value="1"/>
</dbReference>
<dbReference type="InterPro" id="IPR001789">
    <property type="entry name" value="Sig_transdc_resp-reg_receiver"/>
</dbReference>
<dbReference type="InterPro" id="IPR011006">
    <property type="entry name" value="CheY-like_superfamily"/>
</dbReference>
<evidence type="ECO:0000256" key="2">
    <source>
        <dbReference type="ARBA" id="ARBA00023012"/>
    </source>
</evidence>
<feature type="domain" description="Response regulatory" evidence="8">
    <location>
        <begin position="16"/>
        <end position="130"/>
    </location>
</feature>
<evidence type="ECO:0000259" key="7">
    <source>
        <dbReference type="PROSITE" id="PS50043"/>
    </source>
</evidence>
<dbReference type="GO" id="GO:0006355">
    <property type="term" value="P:regulation of DNA-templated transcription"/>
    <property type="evidence" value="ECO:0007669"/>
    <property type="project" value="InterPro"/>
</dbReference>
<name>A0A6N7LBA4_SINTE</name>
<dbReference type="PRINTS" id="PR00038">
    <property type="entry name" value="HTHLUXR"/>
</dbReference>
<evidence type="ECO:0000259" key="8">
    <source>
        <dbReference type="PROSITE" id="PS50110"/>
    </source>
</evidence>
<evidence type="ECO:0000256" key="4">
    <source>
        <dbReference type="ARBA" id="ARBA00023125"/>
    </source>
</evidence>